<dbReference type="PANTHER" id="PTHR11610:SF173">
    <property type="entry name" value="LIPASE DOMAIN-CONTAINING PROTEIN-RELATED"/>
    <property type="match status" value="1"/>
</dbReference>
<dbReference type="Pfam" id="PF00151">
    <property type="entry name" value="Lipase"/>
    <property type="match status" value="1"/>
</dbReference>
<dbReference type="Proteomes" id="UP001516400">
    <property type="component" value="Unassembled WGS sequence"/>
</dbReference>
<evidence type="ECO:0000256" key="4">
    <source>
        <dbReference type="RuleBase" id="RU004262"/>
    </source>
</evidence>
<sequence length="235" mass="25813">MAAAKYVGNIIGNLMISIHEKRHISTKNMILLPHSLGSHVSGYAAKTVKQVLPRIARIIAMDPAGPRWVNKPCDKRLCKTDADVVEVLHTDVGGLGYEAPLGTIDFYANGGSNQSGCDSPEASKEFACSHCRSWAYVIEAIKHPNHFISENCNDWKTYQEKKKRCGNMSIALGDLEAKEGGVYYFKTHNKSPFAMENGEEEDSSGLASITRSSGLLIFISLVLLKIKSINIKQTL</sequence>
<gene>
    <name evidence="6" type="ORF">HHI36_006271</name>
</gene>
<protein>
    <recommendedName>
        <fullName evidence="5">Lipase domain-containing protein</fullName>
    </recommendedName>
</protein>
<keyword evidence="7" id="KW-1185">Reference proteome</keyword>
<evidence type="ECO:0000256" key="1">
    <source>
        <dbReference type="ARBA" id="ARBA00004613"/>
    </source>
</evidence>
<reference evidence="6 7" key="1">
    <citation type="journal article" date="2021" name="BMC Biol.">
        <title>Horizontally acquired antibacterial genes associated with adaptive radiation of ladybird beetles.</title>
        <authorList>
            <person name="Li H.S."/>
            <person name="Tang X.F."/>
            <person name="Huang Y.H."/>
            <person name="Xu Z.Y."/>
            <person name="Chen M.L."/>
            <person name="Du X.Y."/>
            <person name="Qiu B.Y."/>
            <person name="Chen P.T."/>
            <person name="Zhang W."/>
            <person name="Slipinski A."/>
            <person name="Escalona H.E."/>
            <person name="Waterhouse R.M."/>
            <person name="Zwick A."/>
            <person name="Pang H."/>
        </authorList>
    </citation>
    <scope>NUCLEOTIDE SEQUENCE [LARGE SCALE GENOMIC DNA]</scope>
    <source>
        <strain evidence="6">SYSU2018</strain>
    </source>
</reference>
<evidence type="ECO:0000256" key="2">
    <source>
        <dbReference type="ARBA" id="ARBA00010701"/>
    </source>
</evidence>
<evidence type="ECO:0000313" key="7">
    <source>
        <dbReference type="Proteomes" id="UP001516400"/>
    </source>
</evidence>
<comment type="similarity">
    <text evidence="2 4">Belongs to the AB hydrolase superfamily. Lipase family.</text>
</comment>
<comment type="caution">
    <text evidence="6">The sequence shown here is derived from an EMBL/GenBank/DDBJ whole genome shotgun (WGS) entry which is preliminary data.</text>
</comment>
<proteinExistence type="inferred from homology"/>
<dbReference type="AlphaFoldDB" id="A0ABD2NY06"/>
<keyword evidence="3" id="KW-0964">Secreted</keyword>
<organism evidence="6 7">
    <name type="scientific">Cryptolaemus montrouzieri</name>
    <dbReference type="NCBI Taxonomy" id="559131"/>
    <lineage>
        <taxon>Eukaryota</taxon>
        <taxon>Metazoa</taxon>
        <taxon>Ecdysozoa</taxon>
        <taxon>Arthropoda</taxon>
        <taxon>Hexapoda</taxon>
        <taxon>Insecta</taxon>
        <taxon>Pterygota</taxon>
        <taxon>Neoptera</taxon>
        <taxon>Endopterygota</taxon>
        <taxon>Coleoptera</taxon>
        <taxon>Polyphaga</taxon>
        <taxon>Cucujiformia</taxon>
        <taxon>Coccinelloidea</taxon>
        <taxon>Coccinellidae</taxon>
        <taxon>Scymninae</taxon>
        <taxon>Scymnini</taxon>
        <taxon>Cryptolaemus</taxon>
    </lineage>
</organism>
<dbReference type="Gene3D" id="3.40.50.1820">
    <property type="entry name" value="alpha/beta hydrolase"/>
    <property type="match status" value="1"/>
</dbReference>
<dbReference type="EMBL" id="JABFTP020000144">
    <property type="protein sequence ID" value="KAL3283115.1"/>
    <property type="molecule type" value="Genomic_DNA"/>
</dbReference>
<dbReference type="SUPFAM" id="SSF53474">
    <property type="entry name" value="alpha/beta-Hydrolases"/>
    <property type="match status" value="1"/>
</dbReference>
<evidence type="ECO:0000313" key="6">
    <source>
        <dbReference type="EMBL" id="KAL3283115.1"/>
    </source>
</evidence>
<dbReference type="PANTHER" id="PTHR11610">
    <property type="entry name" value="LIPASE"/>
    <property type="match status" value="1"/>
</dbReference>
<dbReference type="InterPro" id="IPR013818">
    <property type="entry name" value="Lipase"/>
</dbReference>
<comment type="subcellular location">
    <subcellularLocation>
        <location evidence="1">Secreted</location>
    </subcellularLocation>
</comment>
<evidence type="ECO:0000256" key="3">
    <source>
        <dbReference type="ARBA" id="ARBA00022525"/>
    </source>
</evidence>
<dbReference type="InterPro" id="IPR000734">
    <property type="entry name" value="TAG_lipase"/>
</dbReference>
<dbReference type="GO" id="GO:0005576">
    <property type="term" value="C:extracellular region"/>
    <property type="evidence" value="ECO:0007669"/>
    <property type="project" value="UniProtKB-SubCell"/>
</dbReference>
<feature type="domain" description="Lipase" evidence="5">
    <location>
        <begin position="4"/>
        <end position="193"/>
    </location>
</feature>
<dbReference type="PRINTS" id="PR00821">
    <property type="entry name" value="TAGLIPASE"/>
</dbReference>
<accession>A0ABD2NY06</accession>
<name>A0ABD2NY06_9CUCU</name>
<dbReference type="InterPro" id="IPR029058">
    <property type="entry name" value="AB_hydrolase_fold"/>
</dbReference>
<evidence type="ECO:0000259" key="5">
    <source>
        <dbReference type="Pfam" id="PF00151"/>
    </source>
</evidence>